<comment type="caution">
    <text evidence="2">The sequence shown here is derived from an EMBL/GenBank/DDBJ whole genome shotgun (WGS) entry which is preliminary data.</text>
</comment>
<feature type="domain" description="Transposase IS200-like" evidence="1">
    <location>
        <begin position="13"/>
        <end position="122"/>
    </location>
</feature>
<dbReference type="EMBL" id="SSFD01000278">
    <property type="protein sequence ID" value="TXH81424.1"/>
    <property type="molecule type" value="Genomic_DNA"/>
</dbReference>
<dbReference type="RefSeq" id="WP_276660685.1">
    <property type="nucleotide sequence ID" value="NZ_SSFD01000278.1"/>
</dbReference>
<gene>
    <name evidence="2" type="ORF">E6Q80_17250</name>
</gene>
<evidence type="ECO:0000313" key="2">
    <source>
        <dbReference type="EMBL" id="TXH81424.1"/>
    </source>
</evidence>
<protein>
    <submittedName>
        <fullName evidence="2">Transposase</fullName>
    </submittedName>
</protein>
<reference evidence="2 3" key="1">
    <citation type="submission" date="2018-09" db="EMBL/GenBank/DDBJ databases">
        <title>Metagenome Assembled Genomes from an Advanced Water Purification Facility.</title>
        <authorList>
            <person name="Stamps B.W."/>
            <person name="Spear J.R."/>
        </authorList>
    </citation>
    <scope>NUCLEOTIDE SEQUENCE [LARGE SCALE GENOMIC DNA]</scope>
    <source>
        <strain evidence="2">Bin_27_1</strain>
    </source>
</reference>
<dbReference type="GO" id="GO:0043565">
    <property type="term" value="F:sequence-specific DNA binding"/>
    <property type="evidence" value="ECO:0007669"/>
    <property type="project" value="TreeGrafter"/>
</dbReference>
<dbReference type="PANTHER" id="PTHR36966">
    <property type="entry name" value="REP-ASSOCIATED TYROSINE TRANSPOSASE"/>
    <property type="match status" value="1"/>
</dbReference>
<accession>A0A5C7SC86</accession>
<dbReference type="Gene3D" id="3.30.70.1290">
    <property type="entry name" value="Transposase IS200-like"/>
    <property type="match status" value="1"/>
</dbReference>
<dbReference type="SMART" id="SM01321">
    <property type="entry name" value="Y1_Tnp"/>
    <property type="match status" value="1"/>
</dbReference>
<dbReference type="GO" id="GO:0006313">
    <property type="term" value="P:DNA transposition"/>
    <property type="evidence" value="ECO:0007669"/>
    <property type="project" value="InterPro"/>
</dbReference>
<sequence>MTRDALRIGRYSESGRIYLVTTATLGRRRVFDDFACARCLVGEMRRLAERGGVVSLAWVVMPDHLHWLLQLGEGVDLSESIRALKGRSAHRLGGPLWQRAFHDRALRREDDLLATARYVVANPLRAGLVTRLGDYPHWDAVWL</sequence>
<dbReference type="PANTHER" id="PTHR36966:SF1">
    <property type="entry name" value="REP-ASSOCIATED TYROSINE TRANSPOSASE"/>
    <property type="match status" value="1"/>
</dbReference>
<dbReference type="InterPro" id="IPR036515">
    <property type="entry name" value="Transposase_17_sf"/>
</dbReference>
<name>A0A5C7SC86_THASP</name>
<dbReference type="SUPFAM" id="SSF143422">
    <property type="entry name" value="Transposase IS200-like"/>
    <property type="match status" value="1"/>
</dbReference>
<dbReference type="Proteomes" id="UP000321192">
    <property type="component" value="Unassembled WGS sequence"/>
</dbReference>
<dbReference type="NCBIfam" id="NF047646">
    <property type="entry name" value="REP_Tyr_transpos"/>
    <property type="match status" value="1"/>
</dbReference>
<evidence type="ECO:0000259" key="1">
    <source>
        <dbReference type="SMART" id="SM01321"/>
    </source>
</evidence>
<dbReference type="GO" id="GO:0004803">
    <property type="term" value="F:transposase activity"/>
    <property type="evidence" value="ECO:0007669"/>
    <property type="project" value="InterPro"/>
</dbReference>
<dbReference type="InterPro" id="IPR002686">
    <property type="entry name" value="Transposase_17"/>
</dbReference>
<dbReference type="InterPro" id="IPR052715">
    <property type="entry name" value="RAYT_transposase"/>
</dbReference>
<dbReference type="AlphaFoldDB" id="A0A5C7SC86"/>
<organism evidence="2 3">
    <name type="scientific">Thauera aminoaromatica</name>
    <dbReference type="NCBI Taxonomy" id="164330"/>
    <lineage>
        <taxon>Bacteria</taxon>
        <taxon>Pseudomonadati</taxon>
        <taxon>Pseudomonadota</taxon>
        <taxon>Betaproteobacteria</taxon>
        <taxon>Rhodocyclales</taxon>
        <taxon>Zoogloeaceae</taxon>
        <taxon>Thauera</taxon>
    </lineage>
</organism>
<proteinExistence type="predicted"/>
<evidence type="ECO:0000313" key="3">
    <source>
        <dbReference type="Proteomes" id="UP000321192"/>
    </source>
</evidence>
<dbReference type="Pfam" id="PF01797">
    <property type="entry name" value="Y1_Tnp"/>
    <property type="match status" value="1"/>
</dbReference>